<sequence>MDAKQHSQRLHNLIKLNDFNELLNLSHLDVNIPNSHGDTPLLTALKQRGASRFIERLLSAGANITIPNHKRITPLTYAVANCPDISILLLEKARDVSFLYEADLCITLHRTVKDLKCMFETCTICRGLEYEEIAIVIISTSECVTVRELNTFLDYLKAAEDTQKYDYYSICATLLKDAIYSDTAAVFQIIWKRIEHKYLPFTTPKFLLQFTTYCRYGNLDYIKCLHLILTSACASKFIRKYHGVFNTSFYQDLFYELSSRKVHKQIRIDTLLINIKTIDVSVNEVISAYSNFGFNEEVVMLLQYIKPEKLKSHTQFRMINFLVTLGKDEKLSVNNLADMNLSSKLSYRKLLNAVPAEIVDEYETIKLQKKVLNEVPTLFQLANHASQKCVQSFFGVNTNSQFEKVVQNLPLPP</sequence>
<dbReference type="Gene3D" id="1.25.40.20">
    <property type="entry name" value="Ankyrin repeat-containing domain"/>
    <property type="match status" value="1"/>
</dbReference>
<dbReference type="InterPro" id="IPR036770">
    <property type="entry name" value="Ankyrin_rpt-contain_sf"/>
</dbReference>
<dbReference type="AlphaFoldDB" id="A0A8K0FZZ5"/>
<dbReference type="EMBL" id="VTPC01086395">
    <property type="protein sequence ID" value="KAF2886800.1"/>
    <property type="molecule type" value="Genomic_DNA"/>
</dbReference>
<evidence type="ECO:0000256" key="1">
    <source>
        <dbReference type="PROSITE-ProRule" id="PRU00023"/>
    </source>
</evidence>
<dbReference type="PROSITE" id="PS50297">
    <property type="entry name" value="ANK_REP_REGION"/>
    <property type="match status" value="1"/>
</dbReference>
<comment type="caution">
    <text evidence="2">The sequence shown here is derived from an EMBL/GenBank/DDBJ whole genome shotgun (WGS) entry which is preliminary data.</text>
</comment>
<organism evidence="2 3">
    <name type="scientific">Ignelater luminosus</name>
    <name type="common">Cucubano</name>
    <name type="synonym">Pyrophorus luminosus</name>
    <dbReference type="NCBI Taxonomy" id="2038154"/>
    <lineage>
        <taxon>Eukaryota</taxon>
        <taxon>Metazoa</taxon>
        <taxon>Ecdysozoa</taxon>
        <taxon>Arthropoda</taxon>
        <taxon>Hexapoda</taxon>
        <taxon>Insecta</taxon>
        <taxon>Pterygota</taxon>
        <taxon>Neoptera</taxon>
        <taxon>Endopterygota</taxon>
        <taxon>Coleoptera</taxon>
        <taxon>Polyphaga</taxon>
        <taxon>Elateriformia</taxon>
        <taxon>Elateroidea</taxon>
        <taxon>Elateridae</taxon>
        <taxon>Agrypninae</taxon>
        <taxon>Pyrophorini</taxon>
        <taxon>Ignelater</taxon>
    </lineage>
</organism>
<gene>
    <name evidence="2" type="ORF">ILUMI_19373</name>
</gene>
<proteinExistence type="predicted"/>
<keyword evidence="3" id="KW-1185">Reference proteome</keyword>
<evidence type="ECO:0000313" key="3">
    <source>
        <dbReference type="Proteomes" id="UP000801492"/>
    </source>
</evidence>
<name>A0A8K0FZZ5_IGNLU</name>
<protein>
    <recommendedName>
        <fullName evidence="4">PRANC domain-containing protein</fullName>
    </recommendedName>
</protein>
<feature type="repeat" description="ANK" evidence="1">
    <location>
        <begin position="36"/>
        <end position="69"/>
    </location>
</feature>
<dbReference type="SMART" id="SM00248">
    <property type="entry name" value="ANK"/>
    <property type="match status" value="2"/>
</dbReference>
<feature type="non-terminal residue" evidence="2">
    <location>
        <position position="413"/>
    </location>
</feature>
<dbReference type="Proteomes" id="UP000801492">
    <property type="component" value="Unassembled WGS sequence"/>
</dbReference>
<reference evidence="2" key="1">
    <citation type="submission" date="2019-08" db="EMBL/GenBank/DDBJ databases">
        <title>The genome of the North American firefly Photinus pyralis.</title>
        <authorList>
            <consortium name="Photinus pyralis genome working group"/>
            <person name="Fallon T.R."/>
            <person name="Sander Lower S.E."/>
            <person name="Weng J.-K."/>
        </authorList>
    </citation>
    <scope>NUCLEOTIDE SEQUENCE</scope>
    <source>
        <strain evidence="2">TRF0915ILg1</strain>
        <tissue evidence="2">Whole body</tissue>
    </source>
</reference>
<evidence type="ECO:0000313" key="2">
    <source>
        <dbReference type="EMBL" id="KAF2886800.1"/>
    </source>
</evidence>
<dbReference type="SUPFAM" id="SSF48403">
    <property type="entry name" value="Ankyrin repeat"/>
    <property type="match status" value="1"/>
</dbReference>
<keyword evidence="1" id="KW-0040">ANK repeat</keyword>
<accession>A0A8K0FZZ5</accession>
<dbReference type="InterPro" id="IPR002110">
    <property type="entry name" value="Ankyrin_rpt"/>
</dbReference>
<dbReference type="OrthoDB" id="6431538at2759"/>
<dbReference type="PROSITE" id="PS50088">
    <property type="entry name" value="ANK_REPEAT"/>
    <property type="match status" value="1"/>
</dbReference>
<evidence type="ECO:0008006" key="4">
    <source>
        <dbReference type="Google" id="ProtNLM"/>
    </source>
</evidence>